<proteinExistence type="predicted"/>
<evidence type="ECO:0000256" key="7">
    <source>
        <dbReference type="ARBA" id="ARBA00023136"/>
    </source>
</evidence>
<dbReference type="InterPro" id="IPR011527">
    <property type="entry name" value="ABC1_TM_dom"/>
</dbReference>
<evidence type="ECO:0000259" key="10">
    <source>
        <dbReference type="PROSITE" id="PS50893"/>
    </source>
</evidence>
<evidence type="ECO:0000313" key="12">
    <source>
        <dbReference type="Proteomes" id="UP000887540"/>
    </source>
</evidence>
<dbReference type="SUPFAM" id="SSF52540">
    <property type="entry name" value="P-loop containing nucleoside triphosphate hydrolases"/>
    <property type="match status" value="1"/>
</dbReference>
<dbReference type="GO" id="GO:0016887">
    <property type="term" value="F:ATP hydrolysis activity"/>
    <property type="evidence" value="ECO:0007669"/>
    <property type="project" value="InterPro"/>
</dbReference>
<accession>A0A914BZC5</accession>
<dbReference type="InterPro" id="IPR050173">
    <property type="entry name" value="ABC_transporter_C-like"/>
</dbReference>
<dbReference type="PROSITE" id="PS50929">
    <property type="entry name" value="ABC_TM1F"/>
    <property type="match status" value="1"/>
</dbReference>
<dbReference type="PROSITE" id="PS00211">
    <property type="entry name" value="ABC_TRANSPORTER_1"/>
    <property type="match status" value="1"/>
</dbReference>
<keyword evidence="5" id="KW-0067">ATP-binding</keyword>
<keyword evidence="3 9" id="KW-0812">Transmembrane</keyword>
<name>A0A914BZC5_9BILA</name>
<sequence length="504" mass="56571">MFAVTTFFDVTPTGRILNRFSKDMDEIDVKLPFSSEALLQYMLTSLGFLLMISWIFPFFLIPCIPLAVIFILFFLCFRSGIRSLKRTENISRSPLFDHVLSLDGLLTIHSFGQTGRFVDTFKSKLDENSGAMFMFHSAMRWQAVWLDLLVVAVTFFVSLFIVVLTPDRVTPANAGMALAFALQMSGIFQFAVRSQTELEAKLTAVERISHYYKEIEEEKEYESAIELPKSWPSQGNIVFDDVSLKYSSNSRLALNNVSFKIEDGEKVGVVGRTGSGKSSLCNSLYRMYPLNGGKILINDRDISQVGLRRLRRSMAIIPQDPVLFAETLRFNIDPEQESADNQIWECLEKTGLKNTVSMLADQLDFKVEEGGSNLSSGQRQLICIARALLRDVKIVLIDEATANLDINLDSQVQKCIRETFVDKTILLITHRLNNVADMDTILRVDDGNINVEKIKNTSSVNDTETIENGGTESTETTTSPSKSINLYPTLSNDSADQNVNETKS</sequence>
<dbReference type="WBParaSite" id="ACRNAN_Path_1355.g5316.t1">
    <property type="protein sequence ID" value="ACRNAN_Path_1355.g5316.t1"/>
    <property type="gene ID" value="ACRNAN_Path_1355.g5316"/>
</dbReference>
<dbReference type="GO" id="GO:0140359">
    <property type="term" value="F:ABC-type transporter activity"/>
    <property type="evidence" value="ECO:0007669"/>
    <property type="project" value="InterPro"/>
</dbReference>
<keyword evidence="4" id="KW-0547">Nucleotide-binding</keyword>
<dbReference type="PANTHER" id="PTHR24223:SF447">
    <property type="entry name" value="MULTIDRUG RESISTANCE-ASSOCIATED PROTEIN 5"/>
    <property type="match status" value="1"/>
</dbReference>
<dbReference type="GO" id="GO:0016020">
    <property type="term" value="C:membrane"/>
    <property type="evidence" value="ECO:0007669"/>
    <property type="project" value="UniProtKB-SubCell"/>
</dbReference>
<evidence type="ECO:0000256" key="6">
    <source>
        <dbReference type="ARBA" id="ARBA00022989"/>
    </source>
</evidence>
<organism evidence="12 13">
    <name type="scientific">Acrobeloides nanus</name>
    <dbReference type="NCBI Taxonomy" id="290746"/>
    <lineage>
        <taxon>Eukaryota</taxon>
        <taxon>Metazoa</taxon>
        <taxon>Ecdysozoa</taxon>
        <taxon>Nematoda</taxon>
        <taxon>Chromadorea</taxon>
        <taxon>Rhabditida</taxon>
        <taxon>Tylenchina</taxon>
        <taxon>Cephalobomorpha</taxon>
        <taxon>Cephaloboidea</taxon>
        <taxon>Cephalobidae</taxon>
        <taxon>Acrobeloides</taxon>
    </lineage>
</organism>
<dbReference type="Proteomes" id="UP000887540">
    <property type="component" value="Unplaced"/>
</dbReference>
<keyword evidence="12" id="KW-1185">Reference proteome</keyword>
<keyword evidence="7 9" id="KW-0472">Membrane</keyword>
<dbReference type="InterPro" id="IPR027417">
    <property type="entry name" value="P-loop_NTPase"/>
</dbReference>
<feature type="region of interest" description="Disordered" evidence="8">
    <location>
        <begin position="460"/>
        <end position="504"/>
    </location>
</feature>
<protein>
    <submittedName>
        <fullName evidence="13">Uncharacterized protein</fullName>
    </submittedName>
</protein>
<feature type="domain" description="ABC transporter" evidence="10">
    <location>
        <begin position="237"/>
        <end position="471"/>
    </location>
</feature>
<dbReference type="InterPro" id="IPR003593">
    <property type="entry name" value="AAA+_ATPase"/>
</dbReference>
<evidence type="ECO:0000256" key="5">
    <source>
        <dbReference type="ARBA" id="ARBA00022840"/>
    </source>
</evidence>
<dbReference type="InterPro" id="IPR017871">
    <property type="entry name" value="ABC_transporter-like_CS"/>
</dbReference>
<dbReference type="FunFam" id="3.40.50.300:FF:000838">
    <property type="entry name" value="ABC multidrug transporter (Eurofung)"/>
    <property type="match status" value="1"/>
</dbReference>
<dbReference type="Gene3D" id="1.20.1560.10">
    <property type="entry name" value="ABC transporter type 1, transmembrane domain"/>
    <property type="match status" value="1"/>
</dbReference>
<dbReference type="PANTHER" id="PTHR24223">
    <property type="entry name" value="ATP-BINDING CASSETTE SUB-FAMILY C"/>
    <property type="match status" value="1"/>
</dbReference>
<feature type="domain" description="ABC transmembrane type-1" evidence="11">
    <location>
        <begin position="7"/>
        <end position="200"/>
    </location>
</feature>
<evidence type="ECO:0000256" key="9">
    <source>
        <dbReference type="SAM" id="Phobius"/>
    </source>
</evidence>
<evidence type="ECO:0000256" key="2">
    <source>
        <dbReference type="ARBA" id="ARBA00022448"/>
    </source>
</evidence>
<evidence type="ECO:0000256" key="1">
    <source>
        <dbReference type="ARBA" id="ARBA00004141"/>
    </source>
</evidence>
<keyword evidence="2" id="KW-0813">Transport</keyword>
<feature type="transmembrane region" description="Helical" evidence="9">
    <location>
        <begin position="144"/>
        <end position="166"/>
    </location>
</feature>
<dbReference type="InterPro" id="IPR036640">
    <property type="entry name" value="ABC1_TM_sf"/>
</dbReference>
<evidence type="ECO:0000313" key="13">
    <source>
        <dbReference type="WBParaSite" id="ACRNAN_Path_1355.g5316.t1"/>
    </source>
</evidence>
<feature type="compositionally biased region" description="Polar residues" evidence="8">
    <location>
        <begin position="480"/>
        <end position="504"/>
    </location>
</feature>
<reference evidence="13" key="1">
    <citation type="submission" date="2022-11" db="UniProtKB">
        <authorList>
            <consortium name="WormBaseParasite"/>
        </authorList>
    </citation>
    <scope>IDENTIFICATION</scope>
</reference>
<dbReference type="PROSITE" id="PS50893">
    <property type="entry name" value="ABC_TRANSPORTER_2"/>
    <property type="match status" value="1"/>
</dbReference>
<dbReference type="Pfam" id="PF00664">
    <property type="entry name" value="ABC_membrane"/>
    <property type="match status" value="1"/>
</dbReference>
<evidence type="ECO:0000256" key="8">
    <source>
        <dbReference type="SAM" id="MobiDB-lite"/>
    </source>
</evidence>
<dbReference type="GO" id="GO:0005524">
    <property type="term" value="F:ATP binding"/>
    <property type="evidence" value="ECO:0007669"/>
    <property type="project" value="UniProtKB-KW"/>
</dbReference>
<evidence type="ECO:0000256" key="4">
    <source>
        <dbReference type="ARBA" id="ARBA00022741"/>
    </source>
</evidence>
<evidence type="ECO:0000259" key="11">
    <source>
        <dbReference type="PROSITE" id="PS50929"/>
    </source>
</evidence>
<dbReference type="Pfam" id="PF00005">
    <property type="entry name" value="ABC_tran"/>
    <property type="match status" value="1"/>
</dbReference>
<feature type="transmembrane region" description="Helical" evidence="9">
    <location>
        <begin position="48"/>
        <end position="77"/>
    </location>
</feature>
<dbReference type="Gene3D" id="3.40.50.300">
    <property type="entry name" value="P-loop containing nucleotide triphosphate hydrolases"/>
    <property type="match status" value="1"/>
</dbReference>
<keyword evidence="6 9" id="KW-1133">Transmembrane helix</keyword>
<dbReference type="SMART" id="SM00382">
    <property type="entry name" value="AAA"/>
    <property type="match status" value="1"/>
</dbReference>
<dbReference type="InterPro" id="IPR003439">
    <property type="entry name" value="ABC_transporter-like_ATP-bd"/>
</dbReference>
<dbReference type="CDD" id="cd03244">
    <property type="entry name" value="ABCC_MRP_domain2"/>
    <property type="match status" value="1"/>
</dbReference>
<comment type="subcellular location">
    <subcellularLocation>
        <location evidence="1">Membrane</location>
        <topology evidence="1">Multi-pass membrane protein</topology>
    </subcellularLocation>
</comment>
<feature type="compositionally biased region" description="Low complexity" evidence="8">
    <location>
        <begin position="466"/>
        <end position="479"/>
    </location>
</feature>
<evidence type="ECO:0000256" key="3">
    <source>
        <dbReference type="ARBA" id="ARBA00022692"/>
    </source>
</evidence>
<dbReference type="SUPFAM" id="SSF90123">
    <property type="entry name" value="ABC transporter transmembrane region"/>
    <property type="match status" value="1"/>
</dbReference>
<dbReference type="AlphaFoldDB" id="A0A914BZC5"/>